<dbReference type="WBParaSite" id="SPAL_0001552500.1">
    <property type="protein sequence ID" value="SPAL_0001552500.1"/>
    <property type="gene ID" value="SPAL_0001552500"/>
</dbReference>
<sequence length="571" mass="65836">MKEESADIASLLMSKNSGSSICSLDSCLFESEGENSPSHLPLSHLDLSDLDLPNLENSSDKRRDNYIASFSFTLPSYEKMAGSDIWSFLSNTNDRDVMGVTEDVPNSTTPNTSRNAPFASKYELEPSAFDYPGLTSDEDDENESCISSFSFHSDDRKSISISLSSIESTKESPILSCISIQEDEKDNLISVKDKSSVVKGETITTNLDHIGISIKRYQELTYEQLKKVDIPNKSFDDPIVFNEIPFSNLLKYYKYDDHTKELFYDRLALMLYALSFVVKGAGESTTDRYETFFCSYYQITCKTFKEWTGLTFFEFMKSRYCSPYFRVVYDEIEDKYLVRFNESDKTFTRLGDEMIAVRKVNTEMIRRKLVEIDKKLIEVEYREDFLQEKLKWLKILSYAPKDLTEIPIQHFAHNFQHYYNTKLDSKYLSSKFVRSSFSRVVKYVFPNELEFIAENGGSIKVLCDLGKAIKDTQEKINFLQSEEYRKMLNTRKSRLTGELPPLFQRRQSKAPRVWDIPMEEIDQSLGAEIQTPLHEKYSNRNLPTGVSKKSKTAYTSSNVLQSEDEASSEED</sequence>
<evidence type="ECO:0000313" key="3">
    <source>
        <dbReference type="WBParaSite" id="SPAL_0001552500.1"/>
    </source>
</evidence>
<feature type="compositionally biased region" description="Acidic residues" evidence="1">
    <location>
        <begin position="562"/>
        <end position="571"/>
    </location>
</feature>
<protein>
    <submittedName>
        <fullName evidence="3">Uncharacterized protein</fullName>
    </submittedName>
</protein>
<organism evidence="2 3">
    <name type="scientific">Strongyloides papillosus</name>
    <name type="common">Intestinal threadworm</name>
    <dbReference type="NCBI Taxonomy" id="174720"/>
    <lineage>
        <taxon>Eukaryota</taxon>
        <taxon>Metazoa</taxon>
        <taxon>Ecdysozoa</taxon>
        <taxon>Nematoda</taxon>
        <taxon>Chromadorea</taxon>
        <taxon>Rhabditida</taxon>
        <taxon>Tylenchina</taxon>
        <taxon>Panagrolaimomorpha</taxon>
        <taxon>Strongyloidoidea</taxon>
        <taxon>Strongyloididae</taxon>
        <taxon>Strongyloides</taxon>
    </lineage>
</organism>
<name>A0A0N5CCB5_STREA</name>
<keyword evidence="2" id="KW-1185">Reference proteome</keyword>
<feature type="region of interest" description="Disordered" evidence="1">
    <location>
        <begin position="532"/>
        <end position="571"/>
    </location>
</feature>
<reference evidence="3" key="1">
    <citation type="submission" date="2017-02" db="UniProtKB">
        <authorList>
            <consortium name="WormBaseParasite"/>
        </authorList>
    </citation>
    <scope>IDENTIFICATION</scope>
</reference>
<dbReference type="AlphaFoldDB" id="A0A0N5CCB5"/>
<proteinExistence type="predicted"/>
<accession>A0A0N5CCB5</accession>
<feature type="compositionally biased region" description="Polar residues" evidence="1">
    <location>
        <begin position="552"/>
        <end position="561"/>
    </location>
</feature>
<evidence type="ECO:0000256" key="1">
    <source>
        <dbReference type="SAM" id="MobiDB-lite"/>
    </source>
</evidence>
<dbReference type="Proteomes" id="UP000046392">
    <property type="component" value="Unplaced"/>
</dbReference>
<evidence type="ECO:0000313" key="2">
    <source>
        <dbReference type="Proteomes" id="UP000046392"/>
    </source>
</evidence>